<gene>
    <name evidence="2" type="ORF">UJA718_LOCUS20625</name>
</gene>
<sequence>MFRFHFRLRSPLLALASSALFGHSSSKESKAIPVQNSSELPRTPYQHVNCTGFECVRESSMINLSASSSFLKHTLYYYSELTQHYCVHISTMIGLLEEYKRREGAGSFQQEIWDIYVQHRVSLGEMKTELLRLRLLLSTIDRLVTESIDASYQTQDETVTQLVSNELIQTKRIIEQNEQLISRTEMSLTTEQFDYYKNILDDDQQTCDNAIAFIRQQACLYNGDDDDDDDEKPRSITGFDRIQLANQLDYFEQEACKTSEENKTCLFKMFQNLFNLHRQGAFERVRISEHQIAESFQYRPSVLANIEKLRLPMNSITSSSSIHSEKNHATFTATPTPNTSLATPVRSTSFSNRADIQAFQQKKNPVSLKILPAIESNEIDLTKLIRETNQNKTSGDFQFSKMSQHLRQQQQQQQQQQQKKTTMTLSKKLSHQSISCDDALLVGANKRYVLLYNMNISSILYLFDTQTNESKEILWDEGDILSIGLVESNIFYIITSTKIFLYDIIKENIASQYFLYDTLYKDLLLITANSFYQTLLKRNNQIQSTVYDDYCYYLYTSKDYSQIFIKCLIDNFFQETNINLTKLHPDIQYFLSFTVTQKSLITFLIGDSSAYQLLVCDEIQNFNILKIIPMNNSIEPTKMITTFASKMINYSPAKNKKKGIIKYGKQVWFILDKKRNCIDCLTHEEYLTKIEPRGNDQIQSISLFDDKLILAYNQLSIEIIDLDKYFSSFEF</sequence>
<protein>
    <submittedName>
        <fullName evidence="2">Uncharacterized protein</fullName>
    </submittedName>
</protein>
<keyword evidence="1" id="KW-0732">Signal</keyword>
<dbReference type="AlphaFoldDB" id="A0A820QHE3"/>
<dbReference type="GO" id="GO:0005739">
    <property type="term" value="C:mitochondrion"/>
    <property type="evidence" value="ECO:0007669"/>
    <property type="project" value="InterPro"/>
</dbReference>
<accession>A0A820QHE3</accession>
<evidence type="ECO:0000256" key="1">
    <source>
        <dbReference type="SAM" id="SignalP"/>
    </source>
</evidence>
<dbReference type="SUPFAM" id="SSF46984">
    <property type="entry name" value="Smac/diablo"/>
    <property type="match status" value="1"/>
</dbReference>
<name>A0A820QHE3_9BILA</name>
<dbReference type="GO" id="GO:0006915">
    <property type="term" value="P:apoptotic process"/>
    <property type="evidence" value="ECO:0007669"/>
    <property type="project" value="InterPro"/>
</dbReference>
<dbReference type="Gene3D" id="1.20.58.70">
    <property type="match status" value="1"/>
</dbReference>
<proteinExistence type="predicted"/>
<dbReference type="Proteomes" id="UP000663873">
    <property type="component" value="Unassembled WGS sequence"/>
</dbReference>
<evidence type="ECO:0000313" key="3">
    <source>
        <dbReference type="Proteomes" id="UP000663873"/>
    </source>
</evidence>
<keyword evidence="3" id="KW-1185">Reference proteome</keyword>
<evidence type="ECO:0000313" key="2">
    <source>
        <dbReference type="EMBL" id="CAF4421684.1"/>
    </source>
</evidence>
<comment type="caution">
    <text evidence="2">The sequence shown here is derived from an EMBL/GenBank/DDBJ whole genome shotgun (WGS) entry which is preliminary data.</text>
</comment>
<feature type="chain" id="PRO_5032746737" evidence="1">
    <location>
        <begin position="27"/>
        <end position="731"/>
    </location>
</feature>
<feature type="signal peptide" evidence="1">
    <location>
        <begin position="1"/>
        <end position="26"/>
    </location>
</feature>
<dbReference type="InterPro" id="IPR009062">
    <property type="entry name" value="Smac/DIABLO-like_sf"/>
</dbReference>
<reference evidence="2" key="1">
    <citation type="submission" date="2021-02" db="EMBL/GenBank/DDBJ databases">
        <authorList>
            <person name="Nowell W R."/>
        </authorList>
    </citation>
    <scope>NUCLEOTIDE SEQUENCE</scope>
</reference>
<organism evidence="2 3">
    <name type="scientific">Rotaria socialis</name>
    <dbReference type="NCBI Taxonomy" id="392032"/>
    <lineage>
        <taxon>Eukaryota</taxon>
        <taxon>Metazoa</taxon>
        <taxon>Spiralia</taxon>
        <taxon>Gnathifera</taxon>
        <taxon>Rotifera</taxon>
        <taxon>Eurotatoria</taxon>
        <taxon>Bdelloidea</taxon>
        <taxon>Philodinida</taxon>
        <taxon>Philodinidae</taxon>
        <taxon>Rotaria</taxon>
    </lineage>
</organism>
<dbReference type="EMBL" id="CAJOBP010003870">
    <property type="protein sequence ID" value="CAF4421684.1"/>
    <property type="molecule type" value="Genomic_DNA"/>
</dbReference>